<dbReference type="AlphaFoldDB" id="A0A8J2KQL8"/>
<keyword evidence="3" id="KW-1185">Reference proteome</keyword>
<gene>
    <name evidence="2" type="ORF">AFUS01_LOCUS31051</name>
</gene>
<protein>
    <submittedName>
        <fullName evidence="2">Uncharacterized protein</fullName>
    </submittedName>
</protein>
<evidence type="ECO:0000313" key="2">
    <source>
        <dbReference type="EMBL" id="CAG7820672.1"/>
    </source>
</evidence>
<dbReference type="Proteomes" id="UP000708208">
    <property type="component" value="Unassembled WGS sequence"/>
</dbReference>
<feature type="compositionally biased region" description="Basic and acidic residues" evidence="1">
    <location>
        <begin position="1"/>
        <end position="24"/>
    </location>
</feature>
<evidence type="ECO:0000256" key="1">
    <source>
        <dbReference type="SAM" id="MobiDB-lite"/>
    </source>
</evidence>
<dbReference type="EMBL" id="CAJVCH010486580">
    <property type="protein sequence ID" value="CAG7820672.1"/>
    <property type="molecule type" value="Genomic_DNA"/>
</dbReference>
<evidence type="ECO:0000313" key="3">
    <source>
        <dbReference type="Proteomes" id="UP000708208"/>
    </source>
</evidence>
<sequence>GNRKDKSTLKVVEGRERPRNDSHPRSKFLRQQTTSTI</sequence>
<reference evidence="2" key="1">
    <citation type="submission" date="2021-06" db="EMBL/GenBank/DDBJ databases">
        <authorList>
            <person name="Hodson N. C."/>
            <person name="Mongue J. A."/>
            <person name="Jaron S. K."/>
        </authorList>
    </citation>
    <scope>NUCLEOTIDE SEQUENCE</scope>
</reference>
<feature type="region of interest" description="Disordered" evidence="1">
    <location>
        <begin position="1"/>
        <end position="37"/>
    </location>
</feature>
<organism evidence="2 3">
    <name type="scientific">Allacma fusca</name>
    <dbReference type="NCBI Taxonomy" id="39272"/>
    <lineage>
        <taxon>Eukaryota</taxon>
        <taxon>Metazoa</taxon>
        <taxon>Ecdysozoa</taxon>
        <taxon>Arthropoda</taxon>
        <taxon>Hexapoda</taxon>
        <taxon>Collembola</taxon>
        <taxon>Symphypleona</taxon>
        <taxon>Sminthuridae</taxon>
        <taxon>Allacma</taxon>
    </lineage>
</organism>
<accession>A0A8J2KQL8</accession>
<feature type="non-terminal residue" evidence="2">
    <location>
        <position position="1"/>
    </location>
</feature>
<comment type="caution">
    <text evidence="2">The sequence shown here is derived from an EMBL/GenBank/DDBJ whole genome shotgun (WGS) entry which is preliminary data.</text>
</comment>
<proteinExistence type="predicted"/>
<name>A0A8J2KQL8_9HEXA</name>